<organism evidence="3 4">
    <name type="scientific">Actinomadura parmotrematis</name>
    <dbReference type="NCBI Taxonomy" id="2864039"/>
    <lineage>
        <taxon>Bacteria</taxon>
        <taxon>Bacillati</taxon>
        <taxon>Actinomycetota</taxon>
        <taxon>Actinomycetes</taxon>
        <taxon>Streptosporangiales</taxon>
        <taxon>Thermomonosporaceae</taxon>
        <taxon>Actinomadura</taxon>
    </lineage>
</organism>
<dbReference type="RefSeq" id="WP_220164916.1">
    <property type="nucleotide sequence ID" value="NZ_JAIBOA010000004.1"/>
</dbReference>
<comment type="caution">
    <text evidence="3">The sequence shown here is derived from an EMBL/GenBank/DDBJ whole genome shotgun (WGS) entry which is preliminary data.</text>
</comment>
<feature type="region of interest" description="Disordered" evidence="1">
    <location>
        <begin position="91"/>
        <end position="175"/>
    </location>
</feature>
<feature type="region of interest" description="Disordered" evidence="1">
    <location>
        <begin position="48"/>
        <end position="68"/>
    </location>
</feature>
<dbReference type="Proteomes" id="UP000774570">
    <property type="component" value="Unassembled WGS sequence"/>
</dbReference>
<feature type="chain" id="PRO_5045757918" evidence="2">
    <location>
        <begin position="25"/>
        <end position="260"/>
    </location>
</feature>
<evidence type="ECO:0000313" key="4">
    <source>
        <dbReference type="Proteomes" id="UP000774570"/>
    </source>
</evidence>
<name>A0ABS7FS71_9ACTN</name>
<protein>
    <submittedName>
        <fullName evidence="3">Uncharacterized protein</fullName>
    </submittedName>
</protein>
<feature type="signal peptide" evidence="2">
    <location>
        <begin position="1"/>
        <end position="24"/>
    </location>
</feature>
<sequence>MRTQLITALAAAATAAATTAAAPAAEASPADASAVTCGQDAPQIIALDGGAPAAPSAPAAPAAPAASAGQAGGEHVSLLVQCGGGTVKIISGGAAPPPTGSTPPGPASKEAPAAPGRAAPSPPAAPAGSTASAWAESASAEGAHAGSVSVGLGDDEDDEDAAGKKGEATDEECEAGLEKEKKITYVSSGAKAGTVEYEVTTAGAGGASVRHVRRSWTGDASAGSGAAGSALRDVLLAVAGGECGRVQIRFGPAGKLLAIG</sequence>
<feature type="compositionally biased region" description="Low complexity" evidence="1">
    <location>
        <begin position="49"/>
        <end position="68"/>
    </location>
</feature>
<gene>
    <name evidence="3" type="ORF">K1Y72_08565</name>
</gene>
<dbReference type="EMBL" id="JAIBOA010000004">
    <property type="protein sequence ID" value="MBW8482412.1"/>
    <property type="molecule type" value="Genomic_DNA"/>
</dbReference>
<feature type="compositionally biased region" description="Pro residues" evidence="1">
    <location>
        <begin position="95"/>
        <end position="106"/>
    </location>
</feature>
<feature type="compositionally biased region" description="Low complexity" evidence="1">
    <location>
        <begin position="107"/>
        <end position="119"/>
    </location>
</feature>
<keyword evidence="2" id="KW-0732">Signal</keyword>
<evidence type="ECO:0000313" key="3">
    <source>
        <dbReference type="EMBL" id="MBW8482412.1"/>
    </source>
</evidence>
<evidence type="ECO:0000256" key="1">
    <source>
        <dbReference type="SAM" id="MobiDB-lite"/>
    </source>
</evidence>
<accession>A0ABS7FS71</accession>
<keyword evidence="4" id="KW-1185">Reference proteome</keyword>
<proteinExistence type="predicted"/>
<reference evidence="3 4" key="1">
    <citation type="submission" date="2021-07" db="EMBL/GenBank/DDBJ databases">
        <title>Actinomadura sp. PM05-2 isolated from lichen.</title>
        <authorList>
            <person name="Somphong A."/>
            <person name="Phongsopitanun W."/>
            <person name="Tanasupawat S."/>
            <person name="Peongsungnone V."/>
        </authorList>
    </citation>
    <scope>NUCLEOTIDE SEQUENCE [LARGE SCALE GENOMIC DNA]</scope>
    <source>
        <strain evidence="3 4">PM05-2</strain>
    </source>
</reference>
<feature type="compositionally biased region" description="Low complexity" evidence="1">
    <location>
        <begin position="126"/>
        <end position="151"/>
    </location>
</feature>
<evidence type="ECO:0000256" key="2">
    <source>
        <dbReference type="SAM" id="SignalP"/>
    </source>
</evidence>